<evidence type="ECO:0000313" key="2">
    <source>
        <dbReference type="Proteomes" id="UP000184395"/>
    </source>
</evidence>
<dbReference type="AlphaFoldDB" id="A0A1M6L3F3"/>
<name>A0A1M6L3F3_9BURK</name>
<protein>
    <submittedName>
        <fullName evidence="1">Uncharacterized protein</fullName>
    </submittedName>
</protein>
<evidence type="ECO:0000313" key="1">
    <source>
        <dbReference type="EMBL" id="SHJ65771.1"/>
    </source>
</evidence>
<dbReference type="EMBL" id="FRAB01000004">
    <property type="protein sequence ID" value="SHJ65771.1"/>
    <property type="molecule type" value="Genomic_DNA"/>
</dbReference>
<gene>
    <name evidence="1" type="ORF">SAMN05192548_1004243</name>
</gene>
<reference evidence="1 2" key="1">
    <citation type="submission" date="2016-11" db="EMBL/GenBank/DDBJ databases">
        <authorList>
            <person name="Jaros S."/>
            <person name="Januszkiewicz K."/>
            <person name="Wedrychowicz H."/>
        </authorList>
    </citation>
    <scope>NUCLEOTIDE SEQUENCE [LARGE SCALE GENOMIC DNA]</scope>
    <source>
        <strain evidence="1 2">LMG 20594</strain>
    </source>
</reference>
<organism evidence="1 2">
    <name type="scientific">Paraburkholderia terricola</name>
    <dbReference type="NCBI Taxonomy" id="169427"/>
    <lineage>
        <taxon>Bacteria</taxon>
        <taxon>Pseudomonadati</taxon>
        <taxon>Pseudomonadota</taxon>
        <taxon>Betaproteobacteria</taxon>
        <taxon>Burkholderiales</taxon>
        <taxon>Burkholderiaceae</taxon>
        <taxon>Paraburkholderia</taxon>
    </lineage>
</organism>
<dbReference type="Proteomes" id="UP000184395">
    <property type="component" value="Unassembled WGS sequence"/>
</dbReference>
<proteinExistence type="predicted"/>
<sequence>MYTYVYTQTHWIPPDIPMHCSLFRLYAEHVSFTLHVCFAGTAARDASLSPGVFDESRDVAPTGSSAVDENFVFDQEWFRILYVIYPWNCE</sequence>
<accession>A0A1M6L3F3</accession>